<name>A0ABY3C825_9GAMM</name>
<reference evidence="1 2" key="1">
    <citation type="journal article" date="2019" name="Antonie Van Leeuwenhoek">
        <title>Description of 'Ca. Methylobacter oryzae' KRF1, a novel species from the environmentally important Methylobacter clade 2.</title>
        <authorList>
            <person name="Khatri K."/>
            <person name="Mohite J.A."/>
            <person name="Pandit P.S."/>
            <person name="Bahulikar R."/>
            <person name="Rahalkar M.C."/>
        </authorList>
    </citation>
    <scope>NUCLEOTIDE SEQUENCE [LARGE SCALE GENOMIC DNA]</scope>
    <source>
        <strain evidence="1 2">KRF1</strain>
    </source>
</reference>
<evidence type="ECO:0000313" key="1">
    <source>
        <dbReference type="EMBL" id="TRW92696.1"/>
    </source>
</evidence>
<keyword evidence="2" id="KW-1185">Reference proteome</keyword>
<sequence>MILPYPGTGSASSEGSWRIIRDKINTSSKTSALALTLPVEEIYHRVQNEDMVEFLISKAEQ</sequence>
<proteinExistence type="predicted"/>
<dbReference type="RefSeq" id="WP_127028486.1">
    <property type="nucleotide sequence ID" value="NZ_RYFG02000107.1"/>
</dbReference>
<evidence type="ECO:0000313" key="2">
    <source>
        <dbReference type="Proteomes" id="UP000733744"/>
    </source>
</evidence>
<organism evidence="1 2">
    <name type="scientific">Candidatus Methylobacter oryzae</name>
    <dbReference type="NCBI Taxonomy" id="2497749"/>
    <lineage>
        <taxon>Bacteria</taxon>
        <taxon>Pseudomonadati</taxon>
        <taxon>Pseudomonadota</taxon>
        <taxon>Gammaproteobacteria</taxon>
        <taxon>Methylococcales</taxon>
        <taxon>Methylococcaceae</taxon>
        <taxon>Methylobacter</taxon>
    </lineage>
</organism>
<protein>
    <submittedName>
        <fullName evidence="1">Uncharacterized protein</fullName>
    </submittedName>
</protein>
<accession>A0ABY3C825</accession>
<comment type="caution">
    <text evidence="1">The sequence shown here is derived from an EMBL/GenBank/DDBJ whole genome shotgun (WGS) entry which is preliminary data.</text>
</comment>
<gene>
    <name evidence="1" type="ORF">EKO24_014815</name>
</gene>
<dbReference type="EMBL" id="RYFG02000107">
    <property type="protein sequence ID" value="TRW92696.1"/>
    <property type="molecule type" value="Genomic_DNA"/>
</dbReference>
<dbReference type="Proteomes" id="UP000733744">
    <property type="component" value="Unassembled WGS sequence"/>
</dbReference>